<sequence>MTMSPDHTHLFAFGSSSGNHLGLQIAPPLRPLPSFHDLSLSIPNTSILDRTHQGQSCAMSTQETHDPTPRGHGTGALSPRAPQPPAQGKGKSGFSEPQPRSQGCRTMETPGEEACAEGSWLLAPSISILQTCPLKRCI</sequence>
<feature type="region of interest" description="Disordered" evidence="1">
    <location>
        <begin position="46"/>
        <end position="111"/>
    </location>
</feature>
<dbReference type="AlphaFoldDB" id="A0A834ALJ8"/>
<gene>
    <name evidence="2" type="ORF">HJG60_010605</name>
</gene>
<protein>
    <submittedName>
        <fullName evidence="2">Uncharacterized protein</fullName>
    </submittedName>
</protein>
<evidence type="ECO:0000313" key="2">
    <source>
        <dbReference type="EMBL" id="KAF6114645.1"/>
    </source>
</evidence>
<dbReference type="Proteomes" id="UP000664940">
    <property type="component" value="Unassembled WGS sequence"/>
</dbReference>
<name>A0A834ALJ8_9CHIR</name>
<reference evidence="2 3" key="1">
    <citation type="journal article" date="2020" name="Nature">
        <title>Six reference-quality genomes reveal evolution of bat adaptations.</title>
        <authorList>
            <person name="Jebb D."/>
            <person name="Huang Z."/>
            <person name="Pippel M."/>
            <person name="Hughes G.M."/>
            <person name="Lavrichenko K."/>
            <person name="Devanna P."/>
            <person name="Winkler S."/>
            <person name="Jermiin L.S."/>
            <person name="Skirmuntt E.C."/>
            <person name="Katzourakis A."/>
            <person name="Burkitt-Gray L."/>
            <person name="Ray D.A."/>
            <person name="Sullivan K.A.M."/>
            <person name="Roscito J.G."/>
            <person name="Kirilenko B.M."/>
            <person name="Davalos L.M."/>
            <person name="Corthals A.P."/>
            <person name="Power M.L."/>
            <person name="Jones G."/>
            <person name="Ransome R.D."/>
            <person name="Dechmann D.K.N."/>
            <person name="Locatelli A.G."/>
            <person name="Puechmaille S.J."/>
            <person name="Fedrigo O."/>
            <person name="Jarvis E.D."/>
            <person name="Hiller M."/>
            <person name="Vernes S.C."/>
            <person name="Myers E.W."/>
            <person name="Teeling E.C."/>
        </authorList>
    </citation>
    <scope>NUCLEOTIDE SEQUENCE [LARGE SCALE GENOMIC DNA]</scope>
    <source>
        <strain evidence="2">Bat1K_MPI-CBG_1</strain>
    </source>
</reference>
<comment type="caution">
    <text evidence="2">The sequence shown here is derived from an EMBL/GenBank/DDBJ whole genome shotgun (WGS) entry which is preliminary data.</text>
</comment>
<evidence type="ECO:0000256" key="1">
    <source>
        <dbReference type="SAM" id="MobiDB-lite"/>
    </source>
</evidence>
<proteinExistence type="predicted"/>
<accession>A0A834ALJ8</accession>
<feature type="compositionally biased region" description="Polar residues" evidence="1">
    <location>
        <begin position="46"/>
        <end position="62"/>
    </location>
</feature>
<dbReference type="EMBL" id="JABVXQ010000004">
    <property type="protein sequence ID" value="KAF6114645.1"/>
    <property type="molecule type" value="Genomic_DNA"/>
</dbReference>
<organism evidence="2 3">
    <name type="scientific">Phyllostomus discolor</name>
    <name type="common">pale spear-nosed bat</name>
    <dbReference type="NCBI Taxonomy" id="89673"/>
    <lineage>
        <taxon>Eukaryota</taxon>
        <taxon>Metazoa</taxon>
        <taxon>Chordata</taxon>
        <taxon>Craniata</taxon>
        <taxon>Vertebrata</taxon>
        <taxon>Euteleostomi</taxon>
        <taxon>Mammalia</taxon>
        <taxon>Eutheria</taxon>
        <taxon>Laurasiatheria</taxon>
        <taxon>Chiroptera</taxon>
        <taxon>Yangochiroptera</taxon>
        <taxon>Phyllostomidae</taxon>
        <taxon>Phyllostominae</taxon>
        <taxon>Phyllostomus</taxon>
    </lineage>
</organism>
<evidence type="ECO:0000313" key="3">
    <source>
        <dbReference type="Proteomes" id="UP000664940"/>
    </source>
</evidence>